<evidence type="ECO:0000256" key="2">
    <source>
        <dbReference type="ARBA" id="ARBA00022603"/>
    </source>
</evidence>
<dbReference type="GO" id="GO:0008170">
    <property type="term" value="F:N-methyltransferase activity"/>
    <property type="evidence" value="ECO:0007669"/>
    <property type="project" value="InterPro"/>
</dbReference>
<reference evidence="7 8" key="1">
    <citation type="submission" date="2018-06" db="EMBL/GenBank/DDBJ databases">
        <title>Genomic Encyclopedia of Type Strains, Phase IV (KMG-IV): sequencing the most valuable type-strain genomes for metagenomic binning, comparative biology and taxonomic classification.</title>
        <authorList>
            <person name="Goeker M."/>
        </authorList>
    </citation>
    <scope>NUCLEOTIDE SEQUENCE [LARGE SCALE GENOMIC DNA]</scope>
    <source>
        <strain evidence="7 8">DSM 24875</strain>
    </source>
</reference>
<evidence type="ECO:0000259" key="6">
    <source>
        <dbReference type="Pfam" id="PF01555"/>
    </source>
</evidence>
<evidence type="ECO:0000256" key="3">
    <source>
        <dbReference type="ARBA" id="ARBA00022679"/>
    </source>
</evidence>
<dbReference type="Proteomes" id="UP000253529">
    <property type="component" value="Unassembled WGS sequence"/>
</dbReference>
<dbReference type="InterPro" id="IPR002941">
    <property type="entry name" value="DNA_methylase_N4/N6"/>
</dbReference>
<protein>
    <recommendedName>
        <fullName evidence="1">site-specific DNA-methyltransferase (adenine-specific)</fullName>
        <ecNumber evidence="1">2.1.1.72</ecNumber>
    </recommendedName>
</protein>
<dbReference type="AlphaFoldDB" id="A0A366EN08"/>
<proteinExistence type="predicted"/>
<dbReference type="OrthoDB" id="9800801at2"/>
<keyword evidence="8" id="KW-1185">Reference proteome</keyword>
<evidence type="ECO:0000256" key="5">
    <source>
        <dbReference type="SAM" id="MobiDB-lite"/>
    </source>
</evidence>
<dbReference type="SUPFAM" id="SSF52540">
    <property type="entry name" value="P-loop containing nucleoside triphosphate hydrolases"/>
    <property type="match status" value="2"/>
</dbReference>
<evidence type="ECO:0000256" key="4">
    <source>
        <dbReference type="ARBA" id="ARBA00047942"/>
    </source>
</evidence>
<feature type="region of interest" description="Disordered" evidence="5">
    <location>
        <begin position="1"/>
        <end position="20"/>
    </location>
</feature>
<comment type="catalytic activity">
    <reaction evidence="4">
        <text>a 2'-deoxyadenosine in DNA + S-adenosyl-L-methionine = an N(6)-methyl-2'-deoxyadenosine in DNA + S-adenosyl-L-homocysteine + H(+)</text>
        <dbReference type="Rhea" id="RHEA:15197"/>
        <dbReference type="Rhea" id="RHEA-COMP:12418"/>
        <dbReference type="Rhea" id="RHEA-COMP:12419"/>
        <dbReference type="ChEBI" id="CHEBI:15378"/>
        <dbReference type="ChEBI" id="CHEBI:57856"/>
        <dbReference type="ChEBI" id="CHEBI:59789"/>
        <dbReference type="ChEBI" id="CHEBI:90615"/>
        <dbReference type="ChEBI" id="CHEBI:90616"/>
        <dbReference type="EC" id="2.1.1.72"/>
    </reaction>
</comment>
<gene>
    <name evidence="7" type="ORF">DFR50_14270</name>
</gene>
<accession>A0A366EN08</accession>
<dbReference type="GO" id="GO:0003677">
    <property type="term" value="F:DNA binding"/>
    <property type="evidence" value="ECO:0007669"/>
    <property type="project" value="InterPro"/>
</dbReference>
<dbReference type="GO" id="GO:0032259">
    <property type="term" value="P:methylation"/>
    <property type="evidence" value="ECO:0007669"/>
    <property type="project" value="UniProtKB-KW"/>
</dbReference>
<sequence length="906" mass="101978">MSEGGVANPHPGRFAACPSPEGGEGRALSYEAFLRAKIPLPGAAELEGEGALDASPWLKPHQNDAEHWLYKGKRRALFASFGLGKTRVQLRLIHRIVKRFGGRGLIVIPLGVRQEFTRDAAIMGIPVTFIRRIEEAAGDGVFLTNYETVRDGKLDPALFVAASLDEASVLRGFGGTKTFREFMRLFEPVRFRFVATATPSPNDYIELLSYAAFLGVMDVGQAKTRFFKRDSTNADKLTLHPHKAEEFWFWVSSWALFIQRPSDLGHSDEGYALPELRVHYHTVRTDLVGKVADRGGQTMMFPDHAAGLVGAAREKRDTLPARIAKMREILDAEPDEHFLIWHDLEDERRAIERAVPGVVSVYGSQDLEERERRILDFSDGKIARLSTKPVIAGSGCNFQRHCAKSIFLGIGFKFNDFIQALHRIYRFLQTREVEIHIIYAESEQAILRTLLRKWDQHKAMVAKMSDIIREYGLSHAAMAKALERSIGCKRIEVSAEKYRLVNADCVEETSGMEANSVGLIVSSIPFSTQYEYSPSYNDFGHTDDDRHFWAQMDYLVPQLFRVLKPGRDAAIHVKDRIIPGGVSGLGFQTLSTFSYDCIAAFRKHGFAYLGEKTITTDVVRENNQTYRLGWTEQCKDGSRMGFGVPEKLLLFRKPPSSRDNGYADDPVRKLKKWYIDPVSEHVDEETGETIPASPGYWDNPDGYSRARWQIDAHAYTRSSGDRLITADELVGFEAADVFKRWKAFALETVYNFEHHVAICEAFEERGRLPSDFMLMPPHSRHPDVWTDITRMLSANTLQSQRGAELHLCPLQFDIVDRAINQWSNPGDVVFDPFGGLMTVPMRAVRFGRVGWGVELNHRYFLDGCAYVEAEARKIDVPTLFDALKAEAAGRVADAIVGQGAARIAAE</sequence>
<dbReference type="Pfam" id="PF01555">
    <property type="entry name" value="N6_N4_Mtase"/>
    <property type="match status" value="1"/>
</dbReference>
<name>A0A366EN08_9HYPH</name>
<keyword evidence="3" id="KW-0808">Transferase</keyword>
<dbReference type="Gene3D" id="3.40.50.150">
    <property type="entry name" value="Vaccinia Virus protein VP39"/>
    <property type="match status" value="1"/>
</dbReference>
<evidence type="ECO:0000313" key="8">
    <source>
        <dbReference type="Proteomes" id="UP000253529"/>
    </source>
</evidence>
<dbReference type="GO" id="GO:0009007">
    <property type="term" value="F:site-specific DNA-methyltransferase (adenine-specific) activity"/>
    <property type="evidence" value="ECO:0007669"/>
    <property type="project" value="UniProtKB-EC"/>
</dbReference>
<keyword evidence="2 7" id="KW-0489">Methyltransferase</keyword>
<evidence type="ECO:0000256" key="1">
    <source>
        <dbReference type="ARBA" id="ARBA00011900"/>
    </source>
</evidence>
<dbReference type="InterPro" id="IPR029063">
    <property type="entry name" value="SAM-dependent_MTases_sf"/>
</dbReference>
<dbReference type="Gene3D" id="3.40.50.300">
    <property type="entry name" value="P-loop containing nucleotide triphosphate hydrolases"/>
    <property type="match status" value="2"/>
</dbReference>
<dbReference type="EMBL" id="QNRK01000042">
    <property type="protein sequence ID" value="RBP03822.1"/>
    <property type="molecule type" value="Genomic_DNA"/>
</dbReference>
<feature type="domain" description="DNA methylase N-4/N-6" evidence="6">
    <location>
        <begin position="519"/>
        <end position="860"/>
    </location>
</feature>
<comment type="caution">
    <text evidence="7">The sequence shown here is derived from an EMBL/GenBank/DDBJ whole genome shotgun (WGS) entry which is preliminary data.</text>
</comment>
<dbReference type="InterPro" id="IPR027417">
    <property type="entry name" value="P-loop_NTPase"/>
</dbReference>
<organism evidence="7 8">
    <name type="scientific">Roseiarcus fermentans</name>
    <dbReference type="NCBI Taxonomy" id="1473586"/>
    <lineage>
        <taxon>Bacteria</taxon>
        <taxon>Pseudomonadati</taxon>
        <taxon>Pseudomonadota</taxon>
        <taxon>Alphaproteobacteria</taxon>
        <taxon>Hyphomicrobiales</taxon>
        <taxon>Roseiarcaceae</taxon>
        <taxon>Roseiarcus</taxon>
    </lineage>
</organism>
<dbReference type="SUPFAM" id="SSF53335">
    <property type="entry name" value="S-adenosyl-L-methionine-dependent methyltransferases"/>
    <property type="match status" value="1"/>
</dbReference>
<evidence type="ECO:0000313" key="7">
    <source>
        <dbReference type="EMBL" id="RBP03822.1"/>
    </source>
</evidence>
<dbReference type="EC" id="2.1.1.72" evidence="1"/>